<evidence type="ECO:0000313" key="3">
    <source>
        <dbReference type="Proteomes" id="UP001465976"/>
    </source>
</evidence>
<keyword evidence="1" id="KW-1133">Transmembrane helix</keyword>
<feature type="transmembrane region" description="Helical" evidence="1">
    <location>
        <begin position="74"/>
        <end position="92"/>
    </location>
</feature>
<organism evidence="2 3">
    <name type="scientific">Marasmius crinis-equi</name>
    <dbReference type="NCBI Taxonomy" id="585013"/>
    <lineage>
        <taxon>Eukaryota</taxon>
        <taxon>Fungi</taxon>
        <taxon>Dikarya</taxon>
        <taxon>Basidiomycota</taxon>
        <taxon>Agaricomycotina</taxon>
        <taxon>Agaricomycetes</taxon>
        <taxon>Agaricomycetidae</taxon>
        <taxon>Agaricales</taxon>
        <taxon>Marasmiineae</taxon>
        <taxon>Marasmiaceae</taxon>
        <taxon>Marasmius</taxon>
    </lineage>
</organism>
<feature type="transmembrane region" description="Helical" evidence="1">
    <location>
        <begin position="33"/>
        <end position="54"/>
    </location>
</feature>
<feature type="transmembrane region" description="Helical" evidence="1">
    <location>
        <begin position="99"/>
        <end position="118"/>
    </location>
</feature>
<dbReference type="PANTHER" id="PTHR35041">
    <property type="entry name" value="MEDIATOR OF RNA POLYMERASE II TRANSCRIPTION SUBUNIT 1"/>
    <property type="match status" value="1"/>
</dbReference>
<name>A0ABR3FLH9_9AGAR</name>
<dbReference type="EMBL" id="JBAHYK010000236">
    <property type="protein sequence ID" value="KAL0576242.1"/>
    <property type="molecule type" value="Genomic_DNA"/>
</dbReference>
<evidence type="ECO:0000256" key="1">
    <source>
        <dbReference type="SAM" id="Phobius"/>
    </source>
</evidence>
<dbReference type="Proteomes" id="UP001465976">
    <property type="component" value="Unassembled WGS sequence"/>
</dbReference>
<protein>
    <submittedName>
        <fullName evidence="2">Uncharacterized protein</fullName>
    </submittedName>
</protein>
<dbReference type="PANTHER" id="PTHR35041:SF3">
    <property type="entry name" value="FORMYLMETHIONINE DEFORMYLASE-LIKE PROTEIN"/>
    <property type="match status" value="1"/>
</dbReference>
<keyword evidence="3" id="KW-1185">Reference proteome</keyword>
<proteinExistence type="predicted"/>
<accession>A0ABR3FLH9</accession>
<sequence length="534" mass="58921">MHHVFFSRLHLQSADRTRSIGQYQVSMQRISTLAANAFIFLSKLLFSLSISKAFDQRVWTSANKRFIKLQGLNALFSAITNPFAFISFEMAVKAKIATFMAAVAWLLPLALIPIPGALTVQPRNFSSIQDTNVPSVNLLEDPTNVAIALYNPLRFYNSPSTTIQALASKVLISNSISTWESPCGRSSSCSYNQTFFAPSFQCTSPNNLPLRGPESLLRWSASVEEGNDRDVLSVRWVSDFHNSTISATNCTSYNSTYDVSVRFRGGNPDIVVNSIEPGETFGTGTPENWTSPRASDGSSVLGGNPFGMWVGFFGTYLKSDSRFIQLGHAYLSAIRAAVTTILTGAVFVERQRGLSITNSTLVMLSPTLPVNLDEGGDTLSFRPDTHTIIENILTNTSISLLSLNLWNNTVPMLTESALNVFVYQPSVLWAGYGVCIGLTCAMILIGAYSGWMNGGSKDIKFSTIVKASRNQVLDRYTELTARDDRYTNRNFLNLKLRYGLIDVDVDEDVTKRRMAFGIETQLKTEDRAGPSYNC</sequence>
<comment type="caution">
    <text evidence="2">The sequence shown here is derived from an EMBL/GenBank/DDBJ whole genome shotgun (WGS) entry which is preliminary data.</text>
</comment>
<keyword evidence="1" id="KW-0472">Membrane</keyword>
<gene>
    <name evidence="2" type="ORF">V5O48_005724</name>
</gene>
<feature type="transmembrane region" description="Helical" evidence="1">
    <location>
        <begin position="429"/>
        <end position="451"/>
    </location>
</feature>
<evidence type="ECO:0000313" key="2">
    <source>
        <dbReference type="EMBL" id="KAL0576242.1"/>
    </source>
</evidence>
<keyword evidence="1" id="KW-0812">Transmembrane</keyword>
<reference evidence="2 3" key="1">
    <citation type="submission" date="2024-02" db="EMBL/GenBank/DDBJ databases">
        <title>A draft genome for the cacao thread blight pathogen Marasmius crinis-equi.</title>
        <authorList>
            <person name="Cohen S.P."/>
            <person name="Baruah I.K."/>
            <person name="Amoako-Attah I."/>
            <person name="Bukari Y."/>
            <person name="Meinhardt L.W."/>
            <person name="Bailey B.A."/>
        </authorList>
    </citation>
    <scope>NUCLEOTIDE SEQUENCE [LARGE SCALE GENOMIC DNA]</scope>
    <source>
        <strain evidence="2 3">GH-76</strain>
    </source>
</reference>